<feature type="domain" description="Chromo" evidence="5">
    <location>
        <begin position="75"/>
        <end position="139"/>
    </location>
</feature>
<dbReference type="GO" id="GO:0006338">
    <property type="term" value="P:chromatin remodeling"/>
    <property type="evidence" value="ECO:0007669"/>
    <property type="project" value="UniProtKB-ARBA"/>
</dbReference>
<evidence type="ECO:0000256" key="3">
    <source>
        <dbReference type="ARBA" id="ARBA00023242"/>
    </source>
</evidence>
<evidence type="ECO:0000256" key="1">
    <source>
        <dbReference type="ARBA" id="ARBA00004123"/>
    </source>
</evidence>
<evidence type="ECO:0000313" key="6">
    <source>
        <dbReference type="EMBL" id="KAF4637217.1"/>
    </source>
</evidence>
<accession>A0A8H4RWC9</accession>
<evidence type="ECO:0000256" key="4">
    <source>
        <dbReference type="SAM" id="MobiDB-lite"/>
    </source>
</evidence>
<feature type="compositionally biased region" description="Basic and acidic residues" evidence="4">
    <location>
        <begin position="27"/>
        <end position="51"/>
    </location>
</feature>
<organism evidence="6 7">
    <name type="scientific">Cudoniella acicularis</name>
    <dbReference type="NCBI Taxonomy" id="354080"/>
    <lineage>
        <taxon>Eukaryota</taxon>
        <taxon>Fungi</taxon>
        <taxon>Dikarya</taxon>
        <taxon>Ascomycota</taxon>
        <taxon>Pezizomycotina</taxon>
        <taxon>Leotiomycetes</taxon>
        <taxon>Helotiales</taxon>
        <taxon>Tricladiaceae</taxon>
        <taxon>Cudoniella</taxon>
    </lineage>
</organism>
<feature type="compositionally biased region" description="Acidic residues" evidence="4">
    <location>
        <begin position="59"/>
        <end position="75"/>
    </location>
</feature>
<comment type="caution">
    <text evidence="6">The sequence shown here is derived from an EMBL/GenBank/DDBJ whole genome shotgun (WGS) entry which is preliminary data.</text>
</comment>
<feature type="region of interest" description="Disordered" evidence="4">
    <location>
        <begin position="1"/>
        <end position="76"/>
    </location>
</feature>
<dbReference type="InterPro" id="IPR016197">
    <property type="entry name" value="Chromo-like_dom_sf"/>
</dbReference>
<dbReference type="SUPFAM" id="SSF54160">
    <property type="entry name" value="Chromo domain-like"/>
    <property type="match status" value="2"/>
</dbReference>
<dbReference type="OrthoDB" id="433924at2759"/>
<keyword evidence="7" id="KW-1185">Reference proteome</keyword>
<dbReference type="CDD" id="cd00024">
    <property type="entry name" value="CD_CSD"/>
    <property type="match status" value="1"/>
</dbReference>
<dbReference type="InterPro" id="IPR008251">
    <property type="entry name" value="Chromo_shadow_dom"/>
</dbReference>
<dbReference type="Gene3D" id="2.40.50.40">
    <property type="match status" value="2"/>
</dbReference>
<feature type="compositionally biased region" description="Low complexity" evidence="4">
    <location>
        <begin position="146"/>
        <end position="157"/>
    </location>
</feature>
<dbReference type="PANTHER" id="PTHR22812">
    <property type="entry name" value="CHROMOBOX PROTEIN"/>
    <property type="match status" value="1"/>
</dbReference>
<dbReference type="InterPro" id="IPR000953">
    <property type="entry name" value="Chromo/chromo_shadow_dom"/>
</dbReference>
<dbReference type="CDD" id="cd18657">
    <property type="entry name" value="CSD_Swi6"/>
    <property type="match status" value="1"/>
</dbReference>
<dbReference type="AlphaFoldDB" id="A0A8H4RWC9"/>
<dbReference type="Pfam" id="PF01393">
    <property type="entry name" value="Chromo_shadow"/>
    <property type="match status" value="1"/>
</dbReference>
<gene>
    <name evidence="6" type="ORF">G7Y89_g865</name>
</gene>
<dbReference type="Proteomes" id="UP000566819">
    <property type="component" value="Unassembled WGS sequence"/>
</dbReference>
<dbReference type="GO" id="GO:0005634">
    <property type="term" value="C:nucleus"/>
    <property type="evidence" value="ECO:0007669"/>
    <property type="project" value="UniProtKB-SubCell"/>
</dbReference>
<comment type="subcellular location">
    <subcellularLocation>
        <location evidence="1">Nucleus</location>
    </subcellularLocation>
</comment>
<evidence type="ECO:0000313" key="7">
    <source>
        <dbReference type="Proteomes" id="UP000566819"/>
    </source>
</evidence>
<comment type="subunit">
    <text evidence="2">Component of the NuA4 histone acetyltransferase complex.</text>
</comment>
<dbReference type="PROSITE" id="PS50013">
    <property type="entry name" value="CHROMO_2"/>
    <property type="match status" value="1"/>
</dbReference>
<dbReference type="SMART" id="SM00300">
    <property type="entry name" value="ChSh"/>
    <property type="match status" value="1"/>
</dbReference>
<sequence length="253" mass="27923">MPPQIVSEDEGSESGSSSSEELAVPIREPKVKEESAKPEKKGRAKATKVEPEPQPVEAEANEDEDEDEDIGEDEYVVEKITGHLIDDDTGELRFEVKWEGYEKKETASNILNEYLASLGGKEAILEAYKKKKGEAAEKKSKKRGRSSTSTATNGTASKRGRKSHPAEETPPASVKAAEFKPPSGSWEEQVVGIDACEGNEGNVVVYLTWKGDHKTQHPLAQVYKRCPQRMLKFYESHLFVLPSPKELAPANAR</sequence>
<keyword evidence="3" id="KW-0539">Nucleus</keyword>
<proteinExistence type="predicted"/>
<reference evidence="6 7" key="1">
    <citation type="submission" date="2020-03" db="EMBL/GenBank/DDBJ databases">
        <title>Draft Genome Sequence of Cudoniella acicularis.</title>
        <authorList>
            <person name="Buettner E."/>
            <person name="Kellner H."/>
        </authorList>
    </citation>
    <scope>NUCLEOTIDE SEQUENCE [LARGE SCALE GENOMIC DNA]</scope>
    <source>
        <strain evidence="6 7">DSM 108380</strain>
    </source>
</reference>
<evidence type="ECO:0000259" key="5">
    <source>
        <dbReference type="PROSITE" id="PS50013"/>
    </source>
</evidence>
<protein>
    <recommendedName>
        <fullName evidence="5">Chromo domain-containing protein</fullName>
    </recommendedName>
</protein>
<evidence type="ECO:0000256" key="2">
    <source>
        <dbReference type="ARBA" id="ARBA00011353"/>
    </source>
</evidence>
<dbReference type="InterPro" id="IPR051219">
    <property type="entry name" value="Heterochromatin_chromo-domain"/>
</dbReference>
<dbReference type="EMBL" id="JAAMPI010000031">
    <property type="protein sequence ID" value="KAF4637217.1"/>
    <property type="molecule type" value="Genomic_DNA"/>
</dbReference>
<feature type="region of interest" description="Disordered" evidence="4">
    <location>
        <begin position="130"/>
        <end position="183"/>
    </location>
</feature>
<name>A0A8H4RWC9_9HELO</name>